<sequence length="154" mass="17353">MTILCLPFNIFARYIARLMTIASRTYLTCLASDFHVIEPSRASPSSNWVEVAPMSTAPSIASSLNAHQAPIRSLKSQSPTPPLRQSEENSSSPEFQYNFPNPNPHRRPISESLSRYLDDHSLPVPFSKFSQLEVEGIEIFAQARMRAILEEFDL</sequence>
<name>A0A0C3HBM8_OIDMZ</name>
<evidence type="ECO:0000313" key="2">
    <source>
        <dbReference type="EMBL" id="KIM99761.1"/>
    </source>
</evidence>
<keyword evidence="3" id="KW-1185">Reference proteome</keyword>
<feature type="region of interest" description="Disordered" evidence="1">
    <location>
        <begin position="63"/>
        <end position="110"/>
    </location>
</feature>
<evidence type="ECO:0000313" key="3">
    <source>
        <dbReference type="Proteomes" id="UP000054321"/>
    </source>
</evidence>
<dbReference type="HOGENOM" id="CLU_1704765_0_0_1"/>
<dbReference type="EMBL" id="KN832878">
    <property type="protein sequence ID" value="KIM99761.1"/>
    <property type="molecule type" value="Genomic_DNA"/>
</dbReference>
<protein>
    <submittedName>
        <fullName evidence="2">Uncharacterized protein</fullName>
    </submittedName>
</protein>
<accession>A0A0C3HBM8</accession>
<proteinExistence type="predicted"/>
<evidence type="ECO:0000256" key="1">
    <source>
        <dbReference type="SAM" id="MobiDB-lite"/>
    </source>
</evidence>
<dbReference type="Proteomes" id="UP000054321">
    <property type="component" value="Unassembled WGS sequence"/>
</dbReference>
<gene>
    <name evidence="2" type="ORF">OIDMADRAFT_19771</name>
</gene>
<dbReference type="InParanoid" id="A0A0C3HBM8"/>
<reference evidence="3" key="2">
    <citation type="submission" date="2015-01" db="EMBL/GenBank/DDBJ databases">
        <title>Evolutionary Origins and Diversification of the Mycorrhizal Mutualists.</title>
        <authorList>
            <consortium name="DOE Joint Genome Institute"/>
            <consortium name="Mycorrhizal Genomics Consortium"/>
            <person name="Kohler A."/>
            <person name="Kuo A."/>
            <person name="Nagy L.G."/>
            <person name="Floudas D."/>
            <person name="Copeland A."/>
            <person name="Barry K.W."/>
            <person name="Cichocki N."/>
            <person name="Veneault-Fourrey C."/>
            <person name="LaButti K."/>
            <person name="Lindquist E.A."/>
            <person name="Lipzen A."/>
            <person name="Lundell T."/>
            <person name="Morin E."/>
            <person name="Murat C."/>
            <person name="Riley R."/>
            <person name="Ohm R."/>
            <person name="Sun H."/>
            <person name="Tunlid A."/>
            <person name="Henrissat B."/>
            <person name="Grigoriev I.V."/>
            <person name="Hibbett D.S."/>
            <person name="Martin F."/>
        </authorList>
    </citation>
    <scope>NUCLEOTIDE SEQUENCE [LARGE SCALE GENOMIC DNA]</scope>
    <source>
        <strain evidence="3">Zn</strain>
    </source>
</reference>
<dbReference type="AlphaFoldDB" id="A0A0C3HBM8"/>
<reference evidence="2 3" key="1">
    <citation type="submission" date="2014-04" db="EMBL/GenBank/DDBJ databases">
        <authorList>
            <consortium name="DOE Joint Genome Institute"/>
            <person name="Kuo A."/>
            <person name="Martino E."/>
            <person name="Perotto S."/>
            <person name="Kohler A."/>
            <person name="Nagy L.G."/>
            <person name="Floudas D."/>
            <person name="Copeland A."/>
            <person name="Barry K.W."/>
            <person name="Cichocki N."/>
            <person name="Veneault-Fourrey C."/>
            <person name="LaButti K."/>
            <person name="Lindquist E.A."/>
            <person name="Lipzen A."/>
            <person name="Lundell T."/>
            <person name="Morin E."/>
            <person name="Murat C."/>
            <person name="Sun H."/>
            <person name="Tunlid A."/>
            <person name="Henrissat B."/>
            <person name="Grigoriev I.V."/>
            <person name="Hibbett D.S."/>
            <person name="Martin F."/>
            <person name="Nordberg H.P."/>
            <person name="Cantor M.N."/>
            <person name="Hua S.X."/>
        </authorList>
    </citation>
    <scope>NUCLEOTIDE SEQUENCE [LARGE SCALE GENOMIC DNA]</scope>
    <source>
        <strain evidence="2 3">Zn</strain>
    </source>
</reference>
<organism evidence="2 3">
    <name type="scientific">Oidiodendron maius (strain Zn)</name>
    <dbReference type="NCBI Taxonomy" id="913774"/>
    <lineage>
        <taxon>Eukaryota</taxon>
        <taxon>Fungi</taxon>
        <taxon>Dikarya</taxon>
        <taxon>Ascomycota</taxon>
        <taxon>Pezizomycotina</taxon>
        <taxon>Leotiomycetes</taxon>
        <taxon>Leotiomycetes incertae sedis</taxon>
        <taxon>Myxotrichaceae</taxon>
        <taxon>Oidiodendron</taxon>
    </lineage>
</organism>
<feature type="compositionally biased region" description="Polar residues" evidence="1">
    <location>
        <begin position="88"/>
        <end position="100"/>
    </location>
</feature>